<feature type="coiled-coil region" evidence="1">
    <location>
        <begin position="384"/>
        <end position="442"/>
    </location>
</feature>
<dbReference type="Proteomes" id="UP000887563">
    <property type="component" value="Unplaced"/>
</dbReference>
<organism evidence="2 3">
    <name type="scientific">Meloidogyne incognita</name>
    <name type="common">Southern root-knot nematode worm</name>
    <name type="synonym">Oxyuris incognita</name>
    <dbReference type="NCBI Taxonomy" id="6306"/>
    <lineage>
        <taxon>Eukaryota</taxon>
        <taxon>Metazoa</taxon>
        <taxon>Ecdysozoa</taxon>
        <taxon>Nematoda</taxon>
        <taxon>Chromadorea</taxon>
        <taxon>Rhabditida</taxon>
        <taxon>Tylenchina</taxon>
        <taxon>Tylenchomorpha</taxon>
        <taxon>Tylenchoidea</taxon>
        <taxon>Meloidogynidae</taxon>
        <taxon>Meloidogyninae</taxon>
        <taxon>Meloidogyne</taxon>
        <taxon>Meloidogyne incognita group</taxon>
    </lineage>
</organism>
<reference evidence="3" key="1">
    <citation type="submission" date="2022-11" db="UniProtKB">
        <authorList>
            <consortium name="WormBaseParasite"/>
        </authorList>
    </citation>
    <scope>IDENTIFICATION</scope>
</reference>
<proteinExistence type="predicted"/>
<accession>A0A914KLH0</accession>
<dbReference type="WBParaSite" id="Minc3s00039g02270">
    <property type="protein sequence ID" value="Minc3s00039g02270"/>
    <property type="gene ID" value="Minc3s00039g02270"/>
</dbReference>
<evidence type="ECO:0000256" key="1">
    <source>
        <dbReference type="SAM" id="Coils"/>
    </source>
</evidence>
<dbReference type="AlphaFoldDB" id="A0A914KLH0"/>
<evidence type="ECO:0000313" key="3">
    <source>
        <dbReference type="WBParaSite" id="Minc3s00039g02270"/>
    </source>
</evidence>
<evidence type="ECO:0000313" key="2">
    <source>
        <dbReference type="Proteomes" id="UP000887563"/>
    </source>
</evidence>
<name>A0A914KLH0_MELIC</name>
<sequence>MKIMEVFLPLPQWRRAELLHVYCNKVLRIYKKDLETCFDKTFADYGSFKSMRKFLLKKLINDKNEEMAKIIYYILKKEAWPKVVTTSFDISYEADSGTLKEEDFDTLYDIILARPKFELNKIILYYDKIFVKNIMYDRKHDLQFLNYLTKMKENKKNISNLEIHLHYNKHLEKNKNENVEIYDILIRRVETNDRLFSNEGFKEISNQIISFCDNISNIIKGDLSIGENGVASSFTHAFAVLIINSDFKSESVSEFANEFFNKCIGESKDFQETQKRKAKLQRSITIVGESKGLELPEYIKRMLIITGLAGNKKYREDLANRMKHYIEKDNMNLTDFIVIHYGTDMFQILKSMDGLFAEEKINEDLALRESVELKIKNVHLDIQLKEEELKNKGKKDELKNKIKEIELGNEIEKKKLREVEFKKKLKEEMKVEERLKNRVSEEQIGLIRGNVEGYKKDLFNLKKEVFELNMELKGMEVKSKMKDNDLKMESLEEELKNVKSEELKKGLEEDLMKLKLEREELEQKLEQTELKSNHRKAKCRIDELISKRYN</sequence>
<keyword evidence="1" id="KW-0175">Coiled coil</keyword>
<protein>
    <submittedName>
        <fullName evidence="3">Uncharacterized protein</fullName>
    </submittedName>
</protein>
<keyword evidence="2" id="KW-1185">Reference proteome</keyword>
<feature type="coiled-coil region" evidence="1">
    <location>
        <begin position="481"/>
        <end position="538"/>
    </location>
</feature>